<dbReference type="PROSITE" id="PS50994">
    <property type="entry name" value="INTEGRASE"/>
    <property type="match status" value="1"/>
</dbReference>
<evidence type="ECO:0000256" key="3">
    <source>
        <dbReference type="ARBA" id="ARBA00022722"/>
    </source>
</evidence>
<dbReference type="InterPro" id="IPR001584">
    <property type="entry name" value="Integrase_cat-core"/>
</dbReference>
<evidence type="ECO:0000256" key="6">
    <source>
        <dbReference type="ARBA" id="ARBA00022918"/>
    </source>
</evidence>
<dbReference type="Pfam" id="PF17917">
    <property type="entry name" value="RT_RNaseH"/>
    <property type="match status" value="1"/>
</dbReference>
<keyword evidence="10" id="KW-1185">Reference proteome</keyword>
<reference evidence="9 10" key="1">
    <citation type="submission" date="2022-01" db="EMBL/GenBank/DDBJ databases">
        <title>A chromosomal length assembly of Cordylochernes scorpioides.</title>
        <authorList>
            <person name="Zeh D."/>
            <person name="Zeh J."/>
        </authorList>
    </citation>
    <scope>NUCLEOTIDE SEQUENCE [LARGE SCALE GENOMIC DNA]</scope>
    <source>
        <strain evidence="9">IN4F17</strain>
        <tissue evidence="9">Whole Body</tissue>
    </source>
</reference>
<dbReference type="SUPFAM" id="SSF53098">
    <property type="entry name" value="Ribonuclease H-like"/>
    <property type="match status" value="1"/>
</dbReference>
<dbReference type="EMBL" id="CP092873">
    <property type="protein sequence ID" value="UYV74499.1"/>
    <property type="molecule type" value="Genomic_DNA"/>
</dbReference>
<dbReference type="InterPro" id="IPR043502">
    <property type="entry name" value="DNA/RNA_pol_sf"/>
</dbReference>
<keyword evidence="3" id="KW-0540">Nuclease</keyword>
<dbReference type="Gene3D" id="3.10.20.370">
    <property type="match status" value="1"/>
</dbReference>
<dbReference type="InterPro" id="IPR005312">
    <property type="entry name" value="DUF1759"/>
</dbReference>
<dbReference type="SUPFAM" id="SSF56672">
    <property type="entry name" value="DNA/RNA polymerases"/>
    <property type="match status" value="1"/>
</dbReference>
<dbReference type="InterPro" id="IPR050951">
    <property type="entry name" value="Retrovirus_Pol_polyprotein"/>
</dbReference>
<dbReference type="CDD" id="cd01647">
    <property type="entry name" value="RT_LTR"/>
    <property type="match status" value="1"/>
</dbReference>
<dbReference type="Gene3D" id="3.30.70.270">
    <property type="match status" value="1"/>
</dbReference>
<evidence type="ECO:0000313" key="10">
    <source>
        <dbReference type="Proteomes" id="UP001235939"/>
    </source>
</evidence>
<organism evidence="9 10">
    <name type="scientific">Cordylochernes scorpioides</name>
    <dbReference type="NCBI Taxonomy" id="51811"/>
    <lineage>
        <taxon>Eukaryota</taxon>
        <taxon>Metazoa</taxon>
        <taxon>Ecdysozoa</taxon>
        <taxon>Arthropoda</taxon>
        <taxon>Chelicerata</taxon>
        <taxon>Arachnida</taxon>
        <taxon>Pseudoscorpiones</taxon>
        <taxon>Cheliferoidea</taxon>
        <taxon>Chernetidae</taxon>
        <taxon>Cordylochernes</taxon>
    </lineage>
</organism>
<keyword evidence="2" id="KW-0548">Nucleotidyltransferase</keyword>
<dbReference type="CDD" id="cd09274">
    <property type="entry name" value="RNase_HI_RT_Ty3"/>
    <property type="match status" value="1"/>
</dbReference>
<evidence type="ECO:0000313" key="9">
    <source>
        <dbReference type="EMBL" id="UYV74499.1"/>
    </source>
</evidence>
<dbReference type="InterPro" id="IPR041373">
    <property type="entry name" value="RT_RNaseH"/>
</dbReference>
<evidence type="ECO:0000256" key="1">
    <source>
        <dbReference type="ARBA" id="ARBA00022679"/>
    </source>
</evidence>
<evidence type="ECO:0000256" key="2">
    <source>
        <dbReference type="ARBA" id="ARBA00022695"/>
    </source>
</evidence>
<keyword evidence="5" id="KW-0378">Hydrolase</keyword>
<dbReference type="InterPro" id="IPR000477">
    <property type="entry name" value="RT_dom"/>
</dbReference>
<evidence type="ECO:0000256" key="4">
    <source>
        <dbReference type="ARBA" id="ARBA00022759"/>
    </source>
</evidence>
<evidence type="ECO:0000256" key="7">
    <source>
        <dbReference type="SAM" id="MobiDB-lite"/>
    </source>
</evidence>
<gene>
    <name evidence="9" type="ORF">LAZ67_11003688</name>
</gene>
<evidence type="ECO:0000256" key="5">
    <source>
        <dbReference type="ARBA" id="ARBA00022801"/>
    </source>
</evidence>
<dbReference type="PANTHER" id="PTHR37984:SF12">
    <property type="entry name" value="RIBONUCLEASE H"/>
    <property type="match status" value="1"/>
</dbReference>
<keyword evidence="4" id="KW-0255">Endonuclease</keyword>
<dbReference type="Pfam" id="PF03564">
    <property type="entry name" value="DUF1759"/>
    <property type="match status" value="1"/>
</dbReference>
<dbReference type="Pfam" id="PF00665">
    <property type="entry name" value="rve"/>
    <property type="match status" value="1"/>
</dbReference>
<feature type="compositionally biased region" description="Basic residues" evidence="7">
    <location>
        <begin position="1028"/>
        <end position="1037"/>
    </location>
</feature>
<feature type="compositionally biased region" description="Polar residues" evidence="7">
    <location>
        <begin position="996"/>
        <end position="1005"/>
    </location>
</feature>
<feature type="domain" description="Integrase catalytic" evidence="8">
    <location>
        <begin position="819"/>
        <end position="933"/>
    </location>
</feature>
<dbReference type="Pfam" id="PF00078">
    <property type="entry name" value="RVT_1"/>
    <property type="match status" value="1"/>
</dbReference>
<dbReference type="Gene3D" id="3.10.10.10">
    <property type="entry name" value="HIV Type 1 Reverse Transcriptase, subunit A, domain 1"/>
    <property type="match status" value="1"/>
</dbReference>
<dbReference type="Proteomes" id="UP001235939">
    <property type="component" value="Chromosome 11"/>
</dbReference>
<name>A0ABY6L0V5_9ARAC</name>
<keyword evidence="6" id="KW-0695">RNA-directed DNA polymerase</keyword>
<dbReference type="InterPro" id="IPR012337">
    <property type="entry name" value="RNaseH-like_sf"/>
</dbReference>
<keyword evidence="1" id="KW-0808">Transferase</keyword>
<dbReference type="Gene3D" id="3.30.420.10">
    <property type="entry name" value="Ribonuclease H-like superfamily/Ribonuclease H"/>
    <property type="match status" value="1"/>
</dbReference>
<accession>A0ABY6L0V5</accession>
<dbReference type="InterPro" id="IPR043128">
    <property type="entry name" value="Rev_trsase/Diguanyl_cyclase"/>
</dbReference>
<proteinExistence type="predicted"/>
<feature type="region of interest" description="Disordered" evidence="7">
    <location>
        <begin position="986"/>
        <end position="1044"/>
    </location>
</feature>
<dbReference type="PANTHER" id="PTHR37984">
    <property type="entry name" value="PROTEIN CBG26694"/>
    <property type="match status" value="1"/>
</dbReference>
<evidence type="ECO:0000259" key="8">
    <source>
        <dbReference type="PROSITE" id="PS50994"/>
    </source>
</evidence>
<dbReference type="InterPro" id="IPR036397">
    <property type="entry name" value="RNaseH_sf"/>
</dbReference>
<sequence length="1044" mass="118974">MDKLKKACETKKRTLESVIAEADGELGKQEPSLEMLMSLRPKLLRCKDRFLIASDCLIEQLIKADREDEEIEDVDIFPGGTKESQIFIDFRSWELPKFGGEAREWLQFWSAFQSVHDDDSISACVKFQYLQNCMIKGSVSEEIVSSFPNSAANYPLVISTLKERFGREDMLVEVSLRRVERTRHHHKPDEDGKHKSSEVLLEKLMEFLKHEVEGSERMRLLVNRFRVRIHHNLIEISRRRHLSPPLQVCKKHRAILCPVSKGSQKSDGIEERSKNINASVDMSNQIRCQDVLLQTIMVKIDGENKSKVVRAMLDSGSQNSYVLEQTASEVGLTMLGKKEVVHLLFGGVKSRPQQHKRYRIYISDVDSKWPINDLVYRVQRSSKLKVKVVHLNRLACYKGDKTDWTRSGRSCLRRATVLGSWLDQHDVPYKPVEFNQRESRIPSQLMTNSDSQLTTVECSLDYKATLLQVQNTMDIFNEMAYYRSSPLARNVAKELYKEKAIDLPGLPTDYTPHVACYTPTPRTRLDMAQAYEQLKVDETSAEILAINTPRGLYKVKPLPFGLNSAVGTFQRFMDTLLSRIDGVAVYLDDVLISGKDCVDLKRKTEKVLLRFRESGLCLKREKCKFDVPEIEFLGMIIDHKGIRPSEEKLRAINDARTPSDKMELMSFLALLNYYESNNPWKWNKEHQRSFAEAKDLISSKSVLAHFNEDLPILVNCDASEYGVGVILSQIDHGIERPVVFASLTLNKTERRYAVIDREALAVIFAVSKFSQYLLGRKFKIVTDHKPLVGLFNPNKPIPQVLSPRMMRWCLTLSAYTYTIEYKPGIKNGNVDTLSRLPLNESPSQITNPPEWIGAKIVASTSAENTINTMREMFATHGLPDMIVTDNGTSFTSEVFKTFLKRSGISHILCCPYHAASNGQVERAIQTLKKLLKKNSRGNWLIRRIGNYGQGIPWFQWLPGVVSEKTGPVSIKVETEDGKLLSRHLDQVRRSGESEALPSTSSTPQVTPEIERPPAVQETDSSEGTTKPVLRRSLRIRKPPSFFEN</sequence>
<protein>
    <recommendedName>
        <fullName evidence="8">Integrase catalytic domain-containing protein</fullName>
    </recommendedName>
</protein>